<evidence type="ECO:0000259" key="9">
    <source>
        <dbReference type="PROSITE" id="PS50235"/>
    </source>
</evidence>
<dbReference type="PANTHER" id="PTHR24006">
    <property type="entry name" value="UBIQUITIN CARBOXYL-TERMINAL HYDROLASE"/>
    <property type="match status" value="1"/>
</dbReference>
<feature type="compositionally biased region" description="Low complexity" evidence="8">
    <location>
        <begin position="36"/>
        <end position="55"/>
    </location>
</feature>
<evidence type="ECO:0000256" key="3">
    <source>
        <dbReference type="ARBA" id="ARBA00012759"/>
    </source>
</evidence>
<reference evidence="10 11" key="1">
    <citation type="submission" date="2024-04" db="EMBL/GenBank/DDBJ databases">
        <title>Symmetric and asymmetric DNA N6-adenine methylation regulates different biological responses in Mucorales.</title>
        <authorList>
            <consortium name="Lawrence Berkeley National Laboratory"/>
            <person name="Lax C."/>
            <person name="Mondo S.J."/>
            <person name="Osorio-Concepcion M."/>
            <person name="Muszewska A."/>
            <person name="Corrochano-Luque M."/>
            <person name="Gutierrez G."/>
            <person name="Riley R."/>
            <person name="Lipzen A."/>
            <person name="Guo J."/>
            <person name="Hundley H."/>
            <person name="Amirebrahimi M."/>
            <person name="Ng V."/>
            <person name="Lorenzo-Gutierrez D."/>
            <person name="Binder U."/>
            <person name="Yang J."/>
            <person name="Song Y."/>
            <person name="Canovas D."/>
            <person name="Navarro E."/>
            <person name="Freitag M."/>
            <person name="Gabaldon T."/>
            <person name="Grigoriev I.V."/>
            <person name="Corrochano L.M."/>
            <person name="Nicolas F.E."/>
            <person name="Garre V."/>
        </authorList>
    </citation>
    <scope>NUCLEOTIDE SEQUENCE [LARGE SCALE GENOMIC DNA]</scope>
    <source>
        <strain evidence="10 11">L51</strain>
    </source>
</reference>
<dbReference type="PANTHER" id="PTHR24006:SF758">
    <property type="entry name" value="UBIQUITIN CARBOXYL-TERMINAL HYDROLASE 36"/>
    <property type="match status" value="1"/>
</dbReference>
<organism evidence="10 11">
    <name type="scientific">Phycomyces blakesleeanus</name>
    <dbReference type="NCBI Taxonomy" id="4837"/>
    <lineage>
        <taxon>Eukaryota</taxon>
        <taxon>Fungi</taxon>
        <taxon>Fungi incertae sedis</taxon>
        <taxon>Mucoromycota</taxon>
        <taxon>Mucoromycotina</taxon>
        <taxon>Mucoromycetes</taxon>
        <taxon>Mucorales</taxon>
        <taxon>Phycomycetaceae</taxon>
        <taxon>Phycomyces</taxon>
    </lineage>
</organism>
<dbReference type="EMBL" id="JBCLYO010000005">
    <property type="protein sequence ID" value="KAL0088968.1"/>
    <property type="molecule type" value="Genomic_DNA"/>
</dbReference>
<evidence type="ECO:0000256" key="7">
    <source>
        <dbReference type="ARBA" id="ARBA00022807"/>
    </source>
</evidence>
<keyword evidence="4" id="KW-0645">Protease</keyword>
<evidence type="ECO:0000256" key="1">
    <source>
        <dbReference type="ARBA" id="ARBA00000707"/>
    </source>
</evidence>
<dbReference type="PROSITE" id="PS50235">
    <property type="entry name" value="USP_3"/>
    <property type="match status" value="1"/>
</dbReference>
<dbReference type="Proteomes" id="UP001448207">
    <property type="component" value="Unassembled WGS sequence"/>
</dbReference>
<comment type="catalytic activity">
    <reaction evidence="1">
        <text>Thiol-dependent hydrolysis of ester, thioester, amide, peptide and isopeptide bonds formed by the C-terminal Gly of ubiquitin (a 76-residue protein attached to proteins as an intracellular targeting signal).</text>
        <dbReference type="EC" id="3.4.19.12"/>
    </reaction>
</comment>
<proteinExistence type="inferred from homology"/>
<evidence type="ECO:0000256" key="6">
    <source>
        <dbReference type="ARBA" id="ARBA00022801"/>
    </source>
</evidence>
<dbReference type="InterPro" id="IPR018200">
    <property type="entry name" value="USP_CS"/>
</dbReference>
<evidence type="ECO:0000256" key="8">
    <source>
        <dbReference type="SAM" id="MobiDB-lite"/>
    </source>
</evidence>
<keyword evidence="11" id="KW-1185">Reference proteome</keyword>
<name>A0ABR3B4F7_PHYBL</name>
<dbReference type="EC" id="3.4.19.12" evidence="3"/>
<evidence type="ECO:0000313" key="11">
    <source>
        <dbReference type="Proteomes" id="UP001448207"/>
    </source>
</evidence>
<keyword evidence="5" id="KW-0833">Ubl conjugation pathway</keyword>
<dbReference type="Gene3D" id="3.90.70.10">
    <property type="entry name" value="Cysteine proteinases"/>
    <property type="match status" value="1"/>
</dbReference>
<dbReference type="InterPro" id="IPR001394">
    <property type="entry name" value="Peptidase_C19_UCH"/>
</dbReference>
<protein>
    <recommendedName>
        <fullName evidence="3">ubiquitinyl hydrolase 1</fullName>
        <ecNumber evidence="3">3.4.19.12</ecNumber>
    </recommendedName>
</protein>
<dbReference type="InterPro" id="IPR038765">
    <property type="entry name" value="Papain-like_cys_pep_sf"/>
</dbReference>
<evidence type="ECO:0000256" key="5">
    <source>
        <dbReference type="ARBA" id="ARBA00022786"/>
    </source>
</evidence>
<comment type="similarity">
    <text evidence="2">Belongs to the peptidase C19 family.</text>
</comment>
<dbReference type="SUPFAM" id="SSF54001">
    <property type="entry name" value="Cysteine proteinases"/>
    <property type="match status" value="1"/>
</dbReference>
<dbReference type="PROSITE" id="PS00973">
    <property type="entry name" value="USP_2"/>
    <property type="match status" value="1"/>
</dbReference>
<dbReference type="Pfam" id="PF00443">
    <property type="entry name" value="UCH"/>
    <property type="match status" value="1"/>
</dbReference>
<keyword evidence="6" id="KW-0378">Hydrolase</keyword>
<comment type="caution">
    <text evidence="10">The sequence shown here is derived from an EMBL/GenBank/DDBJ whole genome shotgun (WGS) entry which is preliminary data.</text>
</comment>
<gene>
    <name evidence="10" type="ORF">J3Q64DRAFT_1637566</name>
</gene>
<evidence type="ECO:0000256" key="4">
    <source>
        <dbReference type="ARBA" id="ARBA00022670"/>
    </source>
</evidence>
<evidence type="ECO:0000256" key="2">
    <source>
        <dbReference type="ARBA" id="ARBA00009085"/>
    </source>
</evidence>
<feature type="domain" description="USP" evidence="9">
    <location>
        <begin position="86"/>
        <end position="401"/>
    </location>
</feature>
<feature type="region of interest" description="Disordered" evidence="8">
    <location>
        <begin position="1"/>
        <end position="55"/>
    </location>
</feature>
<dbReference type="InterPro" id="IPR050164">
    <property type="entry name" value="Peptidase_C19"/>
</dbReference>
<sequence>MNTNQRANFNLNLNSRPKPNFKSKFNSKPTNKSSHPYQSSTPAQAPAQNQQQQKSIPVQINTKITGPLFDKNKLQPGWKISRRIGPGLLNGMNTCFLNSVLQCLTYTPPLAQYLLTKSHRSTCKITSFCALCAMEVHINRCLCDPKSLVKGAAIHPKYFTSSLKALSKTMRLGEQEDANEFLMFLFAAFQKSSTYGLGKLDPKVEESTMIHQIFGGRMQSQLRCYNCKATSSNFEAFLDLSIDLHKADTIEQALQNFIKVDIIGGGKDSENKYMCSSCKQRVTAGKQMTLCELPMMLNIHLKRFTFDMQRGYMRKVTTDVKYPEVLDMAPYVSKEKHCQKAIYRLYAVLVHFGGGCSSGHYYAYVKSPEGKWYRMDDEDVALVSLKEVLSQRAYMLFYASEPSTKKGIAIFIFYTNVGYKYIYIYIYMCVCACVRVCVCACMCVCVCACVQYGGICTALIRNEYDTR</sequence>
<feature type="compositionally biased region" description="Polar residues" evidence="8">
    <location>
        <begin position="1"/>
        <end position="35"/>
    </location>
</feature>
<keyword evidence="7" id="KW-0788">Thiol protease</keyword>
<evidence type="ECO:0000313" key="10">
    <source>
        <dbReference type="EMBL" id="KAL0088968.1"/>
    </source>
</evidence>
<accession>A0ABR3B4F7</accession>
<dbReference type="InterPro" id="IPR028889">
    <property type="entry name" value="USP"/>
</dbReference>